<organism evidence="1 2">
    <name type="scientific">Zarea fungicola</name>
    <dbReference type="NCBI Taxonomy" id="93591"/>
    <lineage>
        <taxon>Eukaryota</taxon>
        <taxon>Fungi</taxon>
        <taxon>Dikarya</taxon>
        <taxon>Ascomycota</taxon>
        <taxon>Pezizomycotina</taxon>
        <taxon>Sordariomycetes</taxon>
        <taxon>Hypocreomycetidae</taxon>
        <taxon>Hypocreales</taxon>
        <taxon>Cordycipitaceae</taxon>
        <taxon>Zarea</taxon>
    </lineage>
</organism>
<proteinExistence type="predicted"/>
<accession>A0ACC1NJG5</accession>
<reference evidence="1" key="1">
    <citation type="submission" date="2022-08" db="EMBL/GenBank/DDBJ databases">
        <title>Genome Sequence of Lecanicillium fungicola.</title>
        <authorList>
            <person name="Buettner E."/>
        </authorList>
    </citation>
    <scope>NUCLEOTIDE SEQUENCE</scope>
    <source>
        <strain evidence="1">Babe33</strain>
    </source>
</reference>
<protein>
    <submittedName>
        <fullName evidence="1">Uncharacterized protein</fullName>
    </submittedName>
</protein>
<dbReference type="EMBL" id="JANJQO010000328">
    <property type="protein sequence ID" value="KAJ2978953.1"/>
    <property type="molecule type" value="Genomic_DNA"/>
</dbReference>
<dbReference type="Proteomes" id="UP001143910">
    <property type="component" value="Unassembled WGS sequence"/>
</dbReference>
<keyword evidence="2" id="KW-1185">Reference proteome</keyword>
<comment type="caution">
    <text evidence="1">The sequence shown here is derived from an EMBL/GenBank/DDBJ whole genome shotgun (WGS) entry which is preliminary data.</text>
</comment>
<evidence type="ECO:0000313" key="2">
    <source>
        <dbReference type="Proteomes" id="UP001143910"/>
    </source>
</evidence>
<evidence type="ECO:0000313" key="1">
    <source>
        <dbReference type="EMBL" id="KAJ2978953.1"/>
    </source>
</evidence>
<sequence>MTATAYLPTMTDLRGDPAHPGVWPNYGNSQITGRLGSSMEAAFHPSSAVRPRAGQEQQYAYGRYSQDEQSTFDRQQPAGLPSHQSYPTLKRSFSQTDSQPYQEIVQDLRDDTSRLSVSQDHKLLSFRRSQDKSTIVDQHGRVQTLELSAQLHGMFFLSEMPSNATDGSPLQPELTCYRRNLFQISGSFVTPRGPISVVNEANETLPVSSMEVTISAIESVDGNPVRLIVIPWKTPPPNSPDVAQGNDQEPTALPLIPFQESSPNSEGEYAVYPVGWRRLQFRIATANNGRRKELQQHFVLHLKVHGTLADNSKVVLTESVTSPIVVRGRSPRNFQARKEIPLLGSSAGSRGQALVETGVGVIASALPVKPEIKRSGSLDMQVPRSAFTFSPPKPPAGQPSALRSNSYPSWNQHTGSLGQLPTTTMGMPSSSAFASDAHELPMATSLAPPVSLSQYAPSAGALATETVPRYVDTGRSMKSPRQQGQSSVHGSISGPDSAADYRYGAYRMSIGGVSDVAPLGYGSETSVQSSGAGRDYYSSNWVASTADTAAAQGYDNSNSRPYAFDRTGGKEATLPTGNLYTSGTKGAFETTMSNYSWETN</sequence>
<name>A0ACC1NJG5_9HYPO</name>
<gene>
    <name evidence="1" type="ORF">NQ176_g3532</name>
</gene>